<keyword evidence="3" id="KW-1185">Reference proteome</keyword>
<evidence type="ECO:0000313" key="2">
    <source>
        <dbReference type="EMBL" id="ANA85595.1"/>
    </source>
</evidence>
<accession>A0A160DD43</accession>
<dbReference type="RefSeq" id="YP_009273980.1">
    <property type="nucleotide sequence ID" value="NC_030911.1"/>
</dbReference>
<dbReference type="GeneID" id="28800222"/>
<dbReference type="OrthoDB" id="7838at10239"/>
<gene>
    <name evidence="2" type="primary">48</name>
    <name evidence="2" type="ORF">PBI_VENDETTA_48</name>
</gene>
<protein>
    <submittedName>
        <fullName evidence="2">SsDNA binding protein, ERF family</fullName>
    </submittedName>
</protein>
<evidence type="ECO:0000313" key="3">
    <source>
        <dbReference type="Proteomes" id="UP000202306"/>
    </source>
</evidence>
<evidence type="ECO:0000256" key="1">
    <source>
        <dbReference type="SAM" id="MobiDB-lite"/>
    </source>
</evidence>
<proteinExistence type="predicted"/>
<name>A0A160DD43_9CAUD</name>
<reference evidence="2 3" key="1">
    <citation type="submission" date="2016-03" db="EMBL/GenBank/DDBJ databases">
        <authorList>
            <person name="Stanton A.J."/>
            <person name="Montgomery M.T."/>
            <person name="Guerrero C.A."/>
            <person name="Mavrich T.N."/>
            <person name="Pope W.H."/>
            <person name="Garlena R.A."/>
            <person name="Russell D.A."/>
            <person name="Jacobs-Sera D."/>
            <person name="Hendrix R.W."/>
            <person name="Hatfull G.F."/>
        </authorList>
    </citation>
    <scope>NUCLEOTIDE SEQUENCE [LARGE SCALE GENOMIC DNA]</scope>
</reference>
<dbReference type="KEGG" id="vg:28800222"/>
<dbReference type="InterPro" id="IPR007499">
    <property type="entry name" value="ERF_bacteria_virus"/>
</dbReference>
<organism evidence="2 3">
    <name type="scientific">Gordonia phage Vendetta</name>
    <dbReference type="NCBI Taxonomy" id="1838082"/>
    <lineage>
        <taxon>Viruses</taxon>
        <taxon>Duplodnaviria</taxon>
        <taxon>Heunggongvirae</taxon>
        <taxon>Uroviricota</taxon>
        <taxon>Caudoviricetes</taxon>
        <taxon>Ruthgordonvirinae</taxon>
        <taxon>Vendettavirus</taxon>
        <taxon>Vendettavirus vendetta</taxon>
    </lineage>
</organism>
<sequence length="225" mass="23584">MSEDMKVGELLAKISGEVGAVQKNDQMNGGGGGPRYNFRGIDAVVNACHRAFVTNGVSVVPQLVSIDYVDVLIGKHGNRGVSVRVVMDYVFTGPAGDQLTARVAGEGQDQADKGTAKAQSVAMRVGLLQALMLPTDEPDPDSYWEEQQPAPPEYVELRAKAIQLAIDAQIPGGELAAEFEAIGGEGLVSQSEDVEKLRALIEALEGAGQPAADENSGEDNGHGGQ</sequence>
<dbReference type="Proteomes" id="UP000202306">
    <property type="component" value="Segment"/>
</dbReference>
<feature type="region of interest" description="Disordered" evidence="1">
    <location>
        <begin position="205"/>
        <end position="225"/>
    </location>
</feature>
<dbReference type="EMBL" id="KU998237">
    <property type="protein sequence ID" value="ANA85595.1"/>
    <property type="molecule type" value="Genomic_DNA"/>
</dbReference>
<dbReference type="Pfam" id="PF04404">
    <property type="entry name" value="ERF"/>
    <property type="match status" value="1"/>
</dbReference>